<evidence type="ECO:0000313" key="5">
    <source>
        <dbReference type="Proteomes" id="UP001195914"/>
    </source>
</evidence>
<comment type="caution">
    <text evidence="4">The sequence shown here is derived from an EMBL/GenBank/DDBJ whole genome shotgun (WGS) entry which is preliminary data.</text>
</comment>
<name>A0AAD9LL35_BABDI</name>
<gene>
    <name evidence="4" type="ORF">X943_002126</name>
</gene>
<dbReference type="InterPro" id="IPR036322">
    <property type="entry name" value="WD40_repeat_dom_sf"/>
</dbReference>
<proteinExistence type="predicted"/>
<dbReference type="InterPro" id="IPR051179">
    <property type="entry name" value="WD_repeat_multifunction"/>
</dbReference>
<evidence type="ECO:0000256" key="2">
    <source>
        <dbReference type="ARBA" id="ARBA00022737"/>
    </source>
</evidence>
<dbReference type="InterPro" id="IPR015943">
    <property type="entry name" value="WD40/YVTN_repeat-like_dom_sf"/>
</dbReference>
<dbReference type="SUPFAM" id="SSF50978">
    <property type="entry name" value="WD40 repeat-like"/>
    <property type="match status" value="1"/>
</dbReference>
<keyword evidence="5" id="KW-1185">Reference proteome</keyword>
<dbReference type="PANTHER" id="PTHR19857:SF8">
    <property type="entry name" value="ANGIO-ASSOCIATED MIGRATORY CELL PROTEIN"/>
    <property type="match status" value="1"/>
</dbReference>
<dbReference type="PROSITE" id="PS50082">
    <property type="entry name" value="WD_REPEATS_2"/>
    <property type="match status" value="1"/>
</dbReference>
<dbReference type="SMART" id="SM00320">
    <property type="entry name" value="WD40"/>
    <property type="match status" value="4"/>
</dbReference>
<dbReference type="EMBL" id="JAHBMH010000007">
    <property type="protein sequence ID" value="KAK1939667.1"/>
    <property type="molecule type" value="Genomic_DNA"/>
</dbReference>
<dbReference type="Proteomes" id="UP001195914">
    <property type="component" value="Unassembled WGS sequence"/>
</dbReference>
<dbReference type="Pfam" id="PF00400">
    <property type="entry name" value="WD40"/>
    <property type="match status" value="2"/>
</dbReference>
<keyword evidence="2" id="KW-0677">Repeat</keyword>
<sequence>MWDANLEDFAEKDSVHDDVLYIKSDCVVEDEDSLQDKPLDMTYVCWNKDFNAELVSLAVHPSFPAVAHVAVGSCDDTCKIVNFATQDESNDTMETVLGPFEETVSCCSYSPDGSYLTLGLMDGNFQVYACFSGKYEHTITVNGPPDGIEWISWSHDSSAVMFGGSGHTAFIWSPQTHTTACITTTDTSGCGKFCMYNSNSFAVVGCNDGHLNAVRYANGSVGSLTDVALSSEMVTSIDCHDNVQLAIVGMYDGGLFFVELSKFQVVASFSDHSDTVESVQFCKGASSTMAMSCGSDGTVIMWDCERMIKLSVASLSDNLTRMVWVPSKLMVAVGGVNGDLYTVKNGSVVKQNRPHKSTVLDLALLPCDDNEVALISVSEDGAMVM</sequence>
<evidence type="ECO:0000313" key="4">
    <source>
        <dbReference type="EMBL" id="KAK1939667.1"/>
    </source>
</evidence>
<protein>
    <submittedName>
        <fullName evidence="4">WD domain, G-beta repeat domain containing protein</fullName>
    </submittedName>
</protein>
<organism evidence="4 5">
    <name type="scientific">Babesia divergens</name>
    <dbReference type="NCBI Taxonomy" id="32595"/>
    <lineage>
        <taxon>Eukaryota</taxon>
        <taxon>Sar</taxon>
        <taxon>Alveolata</taxon>
        <taxon>Apicomplexa</taxon>
        <taxon>Aconoidasida</taxon>
        <taxon>Piroplasmida</taxon>
        <taxon>Babesiidae</taxon>
        <taxon>Babesia</taxon>
    </lineage>
</organism>
<dbReference type="AlphaFoldDB" id="A0AAD9LL35"/>
<accession>A0AAD9LL35</accession>
<feature type="repeat" description="WD" evidence="3">
    <location>
        <begin position="269"/>
        <end position="303"/>
    </location>
</feature>
<evidence type="ECO:0000256" key="1">
    <source>
        <dbReference type="ARBA" id="ARBA00022574"/>
    </source>
</evidence>
<dbReference type="InterPro" id="IPR001680">
    <property type="entry name" value="WD40_rpt"/>
</dbReference>
<evidence type="ECO:0000256" key="3">
    <source>
        <dbReference type="PROSITE-ProRule" id="PRU00221"/>
    </source>
</evidence>
<keyword evidence="1 3" id="KW-0853">WD repeat</keyword>
<reference evidence="4" key="2">
    <citation type="submission" date="2021-05" db="EMBL/GenBank/DDBJ databases">
        <authorList>
            <person name="Pain A."/>
        </authorList>
    </citation>
    <scope>NUCLEOTIDE SEQUENCE</scope>
    <source>
        <strain evidence="4">1802A</strain>
    </source>
</reference>
<dbReference type="Gene3D" id="2.130.10.10">
    <property type="entry name" value="YVTN repeat-like/Quinoprotein amine dehydrogenase"/>
    <property type="match status" value="2"/>
</dbReference>
<reference evidence="4" key="1">
    <citation type="journal article" date="2014" name="Nucleic Acids Res.">
        <title>The evolutionary dynamics of variant antigen genes in Babesia reveal a history of genomic innovation underlying host-parasite interaction.</title>
        <authorList>
            <person name="Jackson A.P."/>
            <person name="Otto T.D."/>
            <person name="Darby A."/>
            <person name="Ramaprasad A."/>
            <person name="Xia D."/>
            <person name="Echaide I.E."/>
            <person name="Farber M."/>
            <person name="Gahlot S."/>
            <person name="Gamble J."/>
            <person name="Gupta D."/>
            <person name="Gupta Y."/>
            <person name="Jackson L."/>
            <person name="Malandrin L."/>
            <person name="Malas T.B."/>
            <person name="Moussa E."/>
            <person name="Nair M."/>
            <person name="Reid A.J."/>
            <person name="Sanders M."/>
            <person name="Sharma J."/>
            <person name="Tracey A."/>
            <person name="Quail M.A."/>
            <person name="Weir W."/>
            <person name="Wastling J.M."/>
            <person name="Hall N."/>
            <person name="Willadsen P."/>
            <person name="Lingelbach K."/>
            <person name="Shiels B."/>
            <person name="Tait A."/>
            <person name="Berriman M."/>
            <person name="Allred D.R."/>
            <person name="Pain A."/>
        </authorList>
    </citation>
    <scope>NUCLEOTIDE SEQUENCE</scope>
    <source>
        <strain evidence="4">1802A</strain>
    </source>
</reference>
<dbReference type="PANTHER" id="PTHR19857">
    <property type="entry name" value="MITOCHONDRIAL DIVISION PROTEIN 1-RELATED"/>
    <property type="match status" value="1"/>
</dbReference>